<gene>
    <name evidence="1" type="ORF">SAMN05421737_11175</name>
</gene>
<proteinExistence type="predicted"/>
<dbReference type="RefSeq" id="WP_090776471.1">
    <property type="nucleotide sequence ID" value="NZ_FMYM01000011.1"/>
</dbReference>
<reference evidence="2" key="1">
    <citation type="submission" date="2016-09" db="EMBL/GenBank/DDBJ databases">
        <authorList>
            <person name="Varghese N."/>
            <person name="Submissions S."/>
        </authorList>
    </citation>
    <scope>NUCLEOTIDE SEQUENCE [LARGE SCALE GENOMIC DNA]</scope>
    <source>
        <strain evidence="2">25nlg</strain>
    </source>
</reference>
<keyword evidence="2" id="KW-1185">Reference proteome</keyword>
<protein>
    <submittedName>
        <fullName evidence="1">Uncharacterized protein</fullName>
    </submittedName>
</protein>
<accession>A0A1G6N1S5</accession>
<dbReference type="Proteomes" id="UP000242662">
    <property type="component" value="Unassembled WGS sequence"/>
</dbReference>
<organism evidence="1 2">
    <name type="scientific">Shouchella lonarensis</name>
    <dbReference type="NCBI Taxonomy" id="1464122"/>
    <lineage>
        <taxon>Bacteria</taxon>
        <taxon>Bacillati</taxon>
        <taxon>Bacillota</taxon>
        <taxon>Bacilli</taxon>
        <taxon>Bacillales</taxon>
        <taxon>Bacillaceae</taxon>
        <taxon>Shouchella</taxon>
    </lineage>
</organism>
<evidence type="ECO:0000313" key="1">
    <source>
        <dbReference type="EMBL" id="SDC61763.1"/>
    </source>
</evidence>
<dbReference type="STRING" id="1464122.SAMN05421737_11175"/>
<dbReference type="AlphaFoldDB" id="A0A1G6N1S5"/>
<dbReference type="EMBL" id="FMYM01000011">
    <property type="protein sequence ID" value="SDC61763.1"/>
    <property type="molecule type" value="Genomic_DNA"/>
</dbReference>
<name>A0A1G6N1S5_9BACI</name>
<evidence type="ECO:0000313" key="2">
    <source>
        <dbReference type="Proteomes" id="UP000242662"/>
    </source>
</evidence>
<sequence>MEWQDVTVRACRHEKKEGVTTRHSEFYSVFRVLYQQRLGSFMYSHKNNDPMKKIEGAIRDALGKGEEGDYHFKKFDREISICNGVNPLKLSTKEEYNYLEIDLTVESKKSYQLKQRTILDYSESVVEKSLLLESHSFNEKYLFEMPWLITPVCLSKLTLGDWCSNLKQHNVNVCIPRDISIEDRAINMLYDLEGNRKRPVEFIRDGKIINLPQNLSTAGGCSSLLTGHGGLTDIFLTDLYLSSDNKGDLPYQGYFIVIDAHKVSTNVFVLSFCSNSRNANREIDILVSFNPDMLFRTDYYWIDERAKGVFPWDLPYLLIVSPAELGMKLL</sequence>